<dbReference type="Proteomes" id="UP000011864">
    <property type="component" value="Chromosome"/>
</dbReference>
<proteinExistence type="predicted"/>
<evidence type="ECO:0000256" key="1">
    <source>
        <dbReference type="SAM" id="Phobius"/>
    </source>
</evidence>
<sequence>MLLFIISSFFIVVYIALKRTGWIKPLLSDLGNVVCFFAVFVFILSTFTKAMHNHYLKNQS</sequence>
<keyword evidence="1" id="KW-0812">Transmembrane</keyword>
<reference evidence="2 3" key="1">
    <citation type="journal article" date="2013" name="Genome Announc.">
        <title>Complete Genome Sequence of Glaciecola psychrophila Strain 170T.</title>
        <authorList>
            <person name="Yin J."/>
            <person name="Chen J."/>
            <person name="Liu G."/>
            <person name="Yu Y."/>
            <person name="Song L."/>
            <person name="Wang X."/>
            <person name="Qu X."/>
        </authorList>
    </citation>
    <scope>NUCLEOTIDE SEQUENCE [LARGE SCALE GENOMIC DNA]</scope>
    <source>
        <strain evidence="2 3">170</strain>
    </source>
</reference>
<protein>
    <submittedName>
        <fullName evidence="2">Uncharacterized protein</fullName>
    </submittedName>
</protein>
<keyword evidence="1" id="KW-1133">Transmembrane helix</keyword>
<gene>
    <name evidence="2" type="ORF">C427_0596</name>
</gene>
<accession>K7A9H0</accession>
<evidence type="ECO:0000313" key="2">
    <source>
        <dbReference type="EMBL" id="AGH42706.1"/>
    </source>
</evidence>
<keyword evidence="3" id="KW-1185">Reference proteome</keyword>
<organism evidence="2 3">
    <name type="scientific">Paraglaciecola psychrophila 170</name>
    <dbReference type="NCBI Taxonomy" id="1129794"/>
    <lineage>
        <taxon>Bacteria</taxon>
        <taxon>Pseudomonadati</taxon>
        <taxon>Pseudomonadota</taxon>
        <taxon>Gammaproteobacteria</taxon>
        <taxon>Alteromonadales</taxon>
        <taxon>Alteromonadaceae</taxon>
        <taxon>Paraglaciecola</taxon>
    </lineage>
</organism>
<dbReference type="KEGG" id="gps:C427_0596"/>
<dbReference type="PATRIC" id="fig|1129794.4.peg.591"/>
<name>K7A9H0_9ALTE</name>
<keyword evidence="1" id="KW-0472">Membrane</keyword>
<dbReference type="AlphaFoldDB" id="K7A9H0"/>
<evidence type="ECO:0000313" key="3">
    <source>
        <dbReference type="Proteomes" id="UP000011864"/>
    </source>
</evidence>
<feature type="transmembrane region" description="Helical" evidence="1">
    <location>
        <begin position="28"/>
        <end position="47"/>
    </location>
</feature>
<dbReference type="EMBL" id="CP003837">
    <property type="protein sequence ID" value="AGH42706.1"/>
    <property type="molecule type" value="Genomic_DNA"/>
</dbReference>
<dbReference type="HOGENOM" id="CLU_2937463_0_0_6"/>